<reference evidence="2 3" key="1">
    <citation type="submission" date="2019-10" db="EMBL/GenBank/DDBJ databases">
        <title>Whole genome shotgun sequence of Acrocarpospora corrugata NBRC 13972.</title>
        <authorList>
            <person name="Ichikawa N."/>
            <person name="Kimura A."/>
            <person name="Kitahashi Y."/>
            <person name="Komaki H."/>
            <person name="Oguchi A."/>
        </authorList>
    </citation>
    <scope>NUCLEOTIDE SEQUENCE [LARGE SCALE GENOMIC DNA]</scope>
    <source>
        <strain evidence="2 3">NBRC 13972</strain>
    </source>
</reference>
<proteinExistence type="predicted"/>
<protein>
    <submittedName>
        <fullName evidence="2">Malonyl CoA-ACP transacylase</fullName>
    </submittedName>
</protein>
<dbReference type="EMBL" id="BLAD01000052">
    <property type="protein sequence ID" value="GES01738.1"/>
    <property type="molecule type" value="Genomic_DNA"/>
</dbReference>
<dbReference type="Pfam" id="PF23716">
    <property type="entry name" value="DUF7158"/>
    <property type="match status" value="1"/>
</dbReference>
<dbReference type="RefSeq" id="WP_218034359.1">
    <property type="nucleotide sequence ID" value="NZ_BAAABN010000074.1"/>
</dbReference>
<comment type="caution">
    <text evidence="2">The sequence shown here is derived from an EMBL/GenBank/DDBJ whole genome shotgun (WGS) entry which is preliminary data.</text>
</comment>
<accession>A0A5M3W5C5</accession>
<name>A0A5M3W5C5_9ACTN</name>
<evidence type="ECO:0000313" key="2">
    <source>
        <dbReference type="EMBL" id="GES01738.1"/>
    </source>
</evidence>
<dbReference type="InterPro" id="IPR046357">
    <property type="entry name" value="PPIase_dom_sf"/>
</dbReference>
<dbReference type="InterPro" id="IPR055582">
    <property type="entry name" value="DUF7158"/>
</dbReference>
<sequence length="279" mass="30423">MTGVAAHVRDEVITVAEVHARLAELRAGPLAGRLPHPDGPEGRNVRRWLVQVMAAERLVRQENLSLARDSIRTEQTPDRTLSPSADETLMPPPGQAWPPLAGQAWPPPAGQVTGISLELAMRAGGVTAAVLASPAGLALFQRVTGDILADETEISDYYARNPDRFAIPETRRTREFGPVRRGELTGPIEDAVFAAAPGDVVGPIDGPGGPWTLTVERVDAGGREPYQKVREEIGRELTIARREQVFARWLEARLARCVRLSPGFEHPGDPRQPDVTHRH</sequence>
<gene>
    <name evidence="2" type="primary">fabD2_2</name>
    <name evidence="2" type="ORF">Acor_38020</name>
</gene>
<evidence type="ECO:0000256" key="1">
    <source>
        <dbReference type="SAM" id="MobiDB-lite"/>
    </source>
</evidence>
<feature type="region of interest" description="Disordered" evidence="1">
    <location>
        <begin position="69"/>
        <end position="89"/>
    </location>
</feature>
<dbReference type="Proteomes" id="UP000334990">
    <property type="component" value="Unassembled WGS sequence"/>
</dbReference>
<keyword evidence="3" id="KW-1185">Reference proteome</keyword>
<evidence type="ECO:0000313" key="3">
    <source>
        <dbReference type="Proteomes" id="UP000334990"/>
    </source>
</evidence>
<dbReference type="AlphaFoldDB" id="A0A5M3W5C5"/>
<organism evidence="2 3">
    <name type="scientific">Acrocarpospora corrugata</name>
    <dbReference type="NCBI Taxonomy" id="35763"/>
    <lineage>
        <taxon>Bacteria</taxon>
        <taxon>Bacillati</taxon>
        <taxon>Actinomycetota</taxon>
        <taxon>Actinomycetes</taxon>
        <taxon>Streptosporangiales</taxon>
        <taxon>Streptosporangiaceae</taxon>
        <taxon>Acrocarpospora</taxon>
    </lineage>
</organism>
<dbReference type="GO" id="GO:0003755">
    <property type="term" value="F:peptidyl-prolyl cis-trans isomerase activity"/>
    <property type="evidence" value="ECO:0007669"/>
    <property type="project" value="InterPro"/>
</dbReference>
<dbReference type="Gene3D" id="3.10.50.40">
    <property type="match status" value="1"/>
</dbReference>